<feature type="domain" description="C-type lectin" evidence="1">
    <location>
        <begin position="216"/>
        <end position="346"/>
    </location>
</feature>
<evidence type="ECO:0000313" key="3">
    <source>
        <dbReference type="Proteomes" id="UP001217089"/>
    </source>
</evidence>
<accession>A0ABQ9FJG5</accession>
<dbReference type="InterPro" id="IPR016187">
    <property type="entry name" value="CTDL_fold"/>
</dbReference>
<dbReference type="Gene3D" id="3.10.100.10">
    <property type="entry name" value="Mannose-Binding Protein A, subunit A"/>
    <property type="match status" value="3"/>
</dbReference>
<dbReference type="EMBL" id="JARBDR010000246">
    <property type="protein sequence ID" value="KAJ8316786.1"/>
    <property type="molecule type" value="Genomic_DNA"/>
</dbReference>
<organism evidence="2 3">
    <name type="scientific">Tegillarca granosa</name>
    <name type="common">Malaysian cockle</name>
    <name type="synonym">Anadara granosa</name>
    <dbReference type="NCBI Taxonomy" id="220873"/>
    <lineage>
        <taxon>Eukaryota</taxon>
        <taxon>Metazoa</taxon>
        <taxon>Spiralia</taxon>
        <taxon>Lophotrochozoa</taxon>
        <taxon>Mollusca</taxon>
        <taxon>Bivalvia</taxon>
        <taxon>Autobranchia</taxon>
        <taxon>Pteriomorphia</taxon>
        <taxon>Arcoida</taxon>
        <taxon>Arcoidea</taxon>
        <taxon>Arcidae</taxon>
        <taxon>Tegillarca</taxon>
    </lineage>
</organism>
<feature type="domain" description="C-type lectin" evidence="1">
    <location>
        <begin position="18"/>
        <end position="117"/>
    </location>
</feature>
<feature type="domain" description="C-type lectin" evidence="1">
    <location>
        <begin position="118"/>
        <end position="199"/>
    </location>
</feature>
<gene>
    <name evidence="2" type="ORF">KUTeg_004690</name>
</gene>
<dbReference type="SMART" id="SM00034">
    <property type="entry name" value="CLECT"/>
    <property type="match status" value="2"/>
</dbReference>
<protein>
    <recommendedName>
        <fullName evidence="1">C-type lectin domain-containing protein</fullName>
    </recommendedName>
</protein>
<dbReference type="CDD" id="cd00037">
    <property type="entry name" value="CLECT"/>
    <property type="match status" value="2"/>
</dbReference>
<evidence type="ECO:0000259" key="1">
    <source>
        <dbReference type="PROSITE" id="PS50041"/>
    </source>
</evidence>
<reference evidence="2 3" key="1">
    <citation type="submission" date="2022-12" db="EMBL/GenBank/DDBJ databases">
        <title>Chromosome-level genome of Tegillarca granosa.</title>
        <authorList>
            <person name="Kim J."/>
        </authorList>
    </citation>
    <scope>NUCLEOTIDE SEQUENCE [LARGE SCALE GENOMIC DNA]</scope>
    <source>
        <strain evidence="2">Teg-2019</strain>
        <tissue evidence="2">Adductor muscle</tissue>
    </source>
</reference>
<keyword evidence="3" id="KW-1185">Reference proteome</keyword>
<name>A0ABQ9FJG5_TEGGR</name>
<sequence>MIVADMENLGCDPGWYDNNGYCYLFNNKKLVTRKQANTECSNQNAFLVRIESSDELTFVTQTLANMPSDGFWTDMSDLRFDGTGTGTGHWMWGQYEPIDNTTIKWNKYPTSNKLESCAAVNIQGKFSYITNNLPEVAKTTATFWTGLTRQGNGWDWFNGDHQWAVEPDNIDNKEHCATILQSGLFSDQDCTKQYNYICRKDEETRITCPAGWIMRTNGDCYYFSMPNDTYSWSEASDLCHKKYAIKSGVPTTLLAVNDANEMAWVNSQLAKSKFSANGYWTSLNDRNNEGVWIYHDLFNDQHYDPKVIVWAGEPSDKTGNQDCTYVSDAGRYFDTQCNNKNGFICEKYALGQDF</sequence>
<proteinExistence type="predicted"/>
<evidence type="ECO:0000313" key="2">
    <source>
        <dbReference type="EMBL" id="KAJ8316786.1"/>
    </source>
</evidence>
<dbReference type="InterPro" id="IPR016186">
    <property type="entry name" value="C-type_lectin-like/link_sf"/>
</dbReference>
<dbReference type="InterPro" id="IPR001304">
    <property type="entry name" value="C-type_lectin-like"/>
</dbReference>
<dbReference type="PROSITE" id="PS50041">
    <property type="entry name" value="C_TYPE_LECTIN_2"/>
    <property type="match status" value="3"/>
</dbReference>
<dbReference type="PANTHER" id="PTHR22803">
    <property type="entry name" value="MANNOSE, PHOSPHOLIPASE, LECTIN RECEPTOR RELATED"/>
    <property type="match status" value="1"/>
</dbReference>
<dbReference type="Proteomes" id="UP001217089">
    <property type="component" value="Unassembled WGS sequence"/>
</dbReference>
<dbReference type="Pfam" id="PF00059">
    <property type="entry name" value="Lectin_C"/>
    <property type="match status" value="3"/>
</dbReference>
<comment type="caution">
    <text evidence="2">The sequence shown here is derived from an EMBL/GenBank/DDBJ whole genome shotgun (WGS) entry which is preliminary data.</text>
</comment>
<dbReference type="SUPFAM" id="SSF56436">
    <property type="entry name" value="C-type lectin-like"/>
    <property type="match status" value="3"/>
</dbReference>
<dbReference type="InterPro" id="IPR050111">
    <property type="entry name" value="C-type_lectin/snaclec_domain"/>
</dbReference>